<dbReference type="AlphaFoldDB" id="A0A0R2JH70"/>
<protein>
    <recommendedName>
        <fullName evidence="3">DUF3114 domain-containing protein</fullName>
    </recommendedName>
</protein>
<reference evidence="1 2" key="1">
    <citation type="journal article" date="2015" name="Genome Announc.">
        <title>Expanding the biotechnology potential of lactobacilli through comparative genomics of 213 strains and associated genera.</title>
        <authorList>
            <person name="Sun Z."/>
            <person name="Harris H.M."/>
            <person name="McCann A."/>
            <person name="Guo C."/>
            <person name="Argimon S."/>
            <person name="Zhang W."/>
            <person name="Yang X."/>
            <person name="Jeffery I.B."/>
            <person name="Cooney J.C."/>
            <person name="Kagawa T.F."/>
            <person name="Liu W."/>
            <person name="Song Y."/>
            <person name="Salvetti E."/>
            <person name="Wrobel A."/>
            <person name="Rasinkangas P."/>
            <person name="Parkhill J."/>
            <person name="Rea M.C."/>
            <person name="O'Sullivan O."/>
            <person name="Ritari J."/>
            <person name="Douillard F.P."/>
            <person name="Paul Ross R."/>
            <person name="Yang R."/>
            <person name="Briner A.E."/>
            <person name="Felis G.E."/>
            <person name="de Vos W.M."/>
            <person name="Barrangou R."/>
            <person name="Klaenhammer T.R."/>
            <person name="Caufield P.W."/>
            <person name="Cui Y."/>
            <person name="Zhang H."/>
            <person name="O'Toole P.W."/>
        </authorList>
    </citation>
    <scope>NUCLEOTIDE SEQUENCE [LARGE SCALE GENOMIC DNA]</scope>
    <source>
        <strain evidence="1 2">DSM 20014</strain>
    </source>
</reference>
<evidence type="ECO:0008006" key="3">
    <source>
        <dbReference type="Google" id="ProtNLM"/>
    </source>
</evidence>
<proteinExistence type="predicted"/>
<keyword evidence="2" id="KW-1185">Reference proteome</keyword>
<comment type="caution">
    <text evidence="1">The sequence shown here is derived from an EMBL/GenBank/DDBJ whole genome shotgun (WGS) entry which is preliminary data.</text>
</comment>
<sequence length="326" mass="38431">MMASIRQDHPEFVFLTLEEQLTQLAKDGWHQGAVKLYQDAIMRVLEMDLMDPQASQMRLWYDAHRVGSELFHKMLVAEYRPSQRNATERIAVLENVLGFQVDVDNFVQMTRLGFWSERNHTPLLYYLHIDDTKHLRNYVNFAGDVARLMYAKYQVRQERFFGRPSMSMLSDVIDHQLRYYLGKPMIDFVRKQQLTKSNFIGLIHDVCGRRVRYPDAQYHNRGVADASNIKVVLHDYHLEFIFDKQDHLISLWNALEQHHQIEDDGSVRFNQDATQYTLLELQAIANTESFNYANHGGKVHDLLDGEPATRGRNFEPYLRDYAKRQF</sequence>
<dbReference type="OrthoDB" id="2146803at2"/>
<dbReference type="STRING" id="1620.IV67_GL000161"/>
<gene>
    <name evidence="1" type="ORF">IV67_GL000161</name>
</gene>
<dbReference type="Pfam" id="PF11311">
    <property type="entry name" value="DUF3114"/>
    <property type="match status" value="1"/>
</dbReference>
<organism evidence="1 2">
    <name type="scientific">Weissella minor</name>
    <dbReference type="NCBI Taxonomy" id="1620"/>
    <lineage>
        <taxon>Bacteria</taxon>
        <taxon>Bacillati</taxon>
        <taxon>Bacillota</taxon>
        <taxon>Bacilli</taxon>
        <taxon>Lactobacillales</taxon>
        <taxon>Lactobacillaceae</taxon>
        <taxon>Weissella</taxon>
    </lineage>
</organism>
<accession>A0A0R2JH70</accession>
<evidence type="ECO:0000313" key="1">
    <source>
        <dbReference type="EMBL" id="KRN76657.1"/>
    </source>
</evidence>
<dbReference type="Proteomes" id="UP000051673">
    <property type="component" value="Unassembled WGS sequence"/>
</dbReference>
<name>A0A0R2JH70_9LACO</name>
<dbReference type="InterPro" id="IPR021462">
    <property type="entry name" value="DUF3114"/>
</dbReference>
<dbReference type="PATRIC" id="fig|1620.3.peg.166"/>
<evidence type="ECO:0000313" key="2">
    <source>
        <dbReference type="Proteomes" id="UP000051673"/>
    </source>
</evidence>
<dbReference type="EMBL" id="JQCD01000024">
    <property type="protein sequence ID" value="KRN76657.1"/>
    <property type="molecule type" value="Genomic_DNA"/>
</dbReference>